<dbReference type="PANTHER" id="PTHR43711:SF1">
    <property type="entry name" value="HISTIDINE KINASE 1"/>
    <property type="match status" value="1"/>
</dbReference>
<dbReference type="GO" id="GO:0016301">
    <property type="term" value="F:kinase activity"/>
    <property type="evidence" value="ECO:0007669"/>
    <property type="project" value="UniProtKB-KW"/>
</dbReference>
<keyword evidence="8" id="KW-0812">Transmembrane</keyword>
<dbReference type="PANTHER" id="PTHR43711">
    <property type="entry name" value="TWO-COMPONENT HISTIDINE KINASE"/>
    <property type="match status" value="1"/>
</dbReference>
<keyword evidence="5" id="KW-0808">Transferase</keyword>
<dbReference type="SMART" id="SM00388">
    <property type="entry name" value="HisKA"/>
    <property type="match status" value="1"/>
</dbReference>
<accession>A0ABS3CXP6</accession>
<evidence type="ECO:0000256" key="8">
    <source>
        <dbReference type="SAM" id="Phobius"/>
    </source>
</evidence>
<comment type="subcellular location">
    <subcellularLocation>
        <location evidence="2">Membrane</location>
    </subcellularLocation>
</comment>
<keyword evidence="8" id="KW-1133">Transmembrane helix</keyword>
<evidence type="ECO:0000256" key="6">
    <source>
        <dbReference type="ARBA" id="ARBA00022777"/>
    </source>
</evidence>
<dbReference type="InterPro" id="IPR003594">
    <property type="entry name" value="HATPase_dom"/>
</dbReference>
<dbReference type="Proteomes" id="UP000663992">
    <property type="component" value="Unassembled WGS sequence"/>
</dbReference>
<keyword evidence="6 11" id="KW-0418">Kinase</keyword>
<proteinExistence type="predicted"/>
<evidence type="ECO:0000259" key="9">
    <source>
        <dbReference type="PROSITE" id="PS50109"/>
    </source>
</evidence>
<dbReference type="Pfam" id="PF02518">
    <property type="entry name" value="HATPase_c"/>
    <property type="match status" value="1"/>
</dbReference>
<dbReference type="CDD" id="cd00082">
    <property type="entry name" value="HisKA"/>
    <property type="match status" value="1"/>
</dbReference>
<evidence type="ECO:0000313" key="11">
    <source>
        <dbReference type="EMBL" id="MBN7821897.1"/>
    </source>
</evidence>
<dbReference type="InterPro" id="IPR036890">
    <property type="entry name" value="HATPase_C_sf"/>
</dbReference>
<gene>
    <name evidence="11" type="ORF">J0A65_18670</name>
</gene>
<comment type="caution">
    <text evidence="11">The sequence shown here is derived from an EMBL/GenBank/DDBJ whole genome shotgun (WGS) entry which is preliminary data.</text>
</comment>
<dbReference type="Gene3D" id="6.10.340.10">
    <property type="match status" value="1"/>
</dbReference>
<dbReference type="InterPro" id="IPR005467">
    <property type="entry name" value="His_kinase_dom"/>
</dbReference>
<dbReference type="EC" id="2.7.13.3" evidence="3"/>
<evidence type="ECO:0000256" key="7">
    <source>
        <dbReference type="ARBA" id="ARBA00023012"/>
    </source>
</evidence>
<evidence type="ECO:0000256" key="5">
    <source>
        <dbReference type="ARBA" id="ARBA00022679"/>
    </source>
</evidence>
<dbReference type="EMBL" id="JAFKCS010000025">
    <property type="protein sequence ID" value="MBN7821897.1"/>
    <property type="molecule type" value="Genomic_DNA"/>
</dbReference>
<feature type="transmembrane region" description="Helical" evidence="8">
    <location>
        <begin position="179"/>
        <end position="201"/>
    </location>
</feature>
<evidence type="ECO:0000313" key="12">
    <source>
        <dbReference type="Proteomes" id="UP000663992"/>
    </source>
</evidence>
<feature type="transmembrane region" description="Helical" evidence="8">
    <location>
        <begin position="6"/>
        <end position="27"/>
    </location>
</feature>
<feature type="domain" description="Histidine kinase" evidence="9">
    <location>
        <begin position="269"/>
        <end position="488"/>
    </location>
</feature>
<evidence type="ECO:0000256" key="2">
    <source>
        <dbReference type="ARBA" id="ARBA00004370"/>
    </source>
</evidence>
<protein>
    <recommendedName>
        <fullName evidence="3">histidine kinase</fullName>
        <ecNumber evidence="3">2.7.13.3</ecNumber>
    </recommendedName>
</protein>
<keyword evidence="8" id="KW-0472">Membrane</keyword>
<dbReference type="PRINTS" id="PR00344">
    <property type="entry name" value="BCTRLSENSOR"/>
</dbReference>
<dbReference type="PROSITE" id="PS50109">
    <property type="entry name" value="HIS_KIN"/>
    <property type="match status" value="1"/>
</dbReference>
<sequence>MSLSLYQRLAISLVLVFMLILGVFYWWSSELHTRTRLEAEQRLHLNLAAHLVHDNPLLADGVYDYQGLENLFHTLMLLGPSFEFYYLDPNGKILTYSAKPDKIRRAAVSLTPISQLLEHPDTVPVLGDDPRNPLGQKIFSAAPVNKDGNLQGYLYMIIGGEAYDSVFAKVWESTALQQLALWVATTLFFLLIVLLGLFRFFTRPLQKLTVTMQEFRANAQVLKPEQCTSQNHSEVHQLGCAFQEMAAQINAQFEKMRQLDEQRRILLADLSHDLRTPLANLQGYIETLALNEQSLSESERRRFVEVSLKNARNLKRLIDQIFELAYLEGGQITLSQEAFPLGELLYDVVAKFALSAGKKGVELHIFPEHCGCQVFADIAKLERVLTNLLENALRHTPSGGRINIRLVLRDGKVRVEVQDTGVGIGQNELAYIFDARYRASNSQEDRTLHTGLGLAISKKLMALLDSELKVQSELGKGTCFSFELKQASY</sequence>
<dbReference type="Gene3D" id="3.30.565.10">
    <property type="entry name" value="Histidine kinase-like ATPase, C-terminal domain"/>
    <property type="match status" value="1"/>
</dbReference>
<name>A0ABS3CXP6_9ALTE</name>
<dbReference type="InterPro" id="IPR036097">
    <property type="entry name" value="HisK_dim/P_sf"/>
</dbReference>
<evidence type="ECO:0000256" key="4">
    <source>
        <dbReference type="ARBA" id="ARBA00022553"/>
    </source>
</evidence>
<dbReference type="PROSITE" id="PS50885">
    <property type="entry name" value="HAMP"/>
    <property type="match status" value="1"/>
</dbReference>
<dbReference type="InterPro" id="IPR003661">
    <property type="entry name" value="HisK_dim/P_dom"/>
</dbReference>
<dbReference type="RefSeq" id="WP_206595853.1">
    <property type="nucleotide sequence ID" value="NZ_JAFKCS010000025.1"/>
</dbReference>
<evidence type="ECO:0000256" key="3">
    <source>
        <dbReference type="ARBA" id="ARBA00012438"/>
    </source>
</evidence>
<evidence type="ECO:0000259" key="10">
    <source>
        <dbReference type="PROSITE" id="PS50885"/>
    </source>
</evidence>
<keyword evidence="12" id="KW-1185">Reference proteome</keyword>
<dbReference type="Gene3D" id="1.10.287.130">
    <property type="match status" value="1"/>
</dbReference>
<dbReference type="SMART" id="SM00387">
    <property type="entry name" value="HATPase_c"/>
    <property type="match status" value="1"/>
</dbReference>
<dbReference type="InterPro" id="IPR003660">
    <property type="entry name" value="HAMP_dom"/>
</dbReference>
<keyword evidence="4" id="KW-0597">Phosphoprotein</keyword>
<dbReference type="InterPro" id="IPR050736">
    <property type="entry name" value="Sensor_HK_Regulatory"/>
</dbReference>
<feature type="domain" description="HAMP" evidence="10">
    <location>
        <begin position="199"/>
        <end position="254"/>
    </location>
</feature>
<evidence type="ECO:0000256" key="1">
    <source>
        <dbReference type="ARBA" id="ARBA00000085"/>
    </source>
</evidence>
<organism evidence="11 12">
    <name type="scientific">Bowmanella yangjiangensis</name>
    <dbReference type="NCBI Taxonomy" id="2811230"/>
    <lineage>
        <taxon>Bacteria</taxon>
        <taxon>Pseudomonadati</taxon>
        <taxon>Pseudomonadota</taxon>
        <taxon>Gammaproteobacteria</taxon>
        <taxon>Alteromonadales</taxon>
        <taxon>Alteromonadaceae</taxon>
        <taxon>Bowmanella</taxon>
    </lineage>
</organism>
<keyword evidence="7" id="KW-0902">Two-component regulatory system</keyword>
<dbReference type="SUPFAM" id="SSF47384">
    <property type="entry name" value="Homodimeric domain of signal transducing histidine kinase"/>
    <property type="match status" value="1"/>
</dbReference>
<comment type="catalytic activity">
    <reaction evidence="1">
        <text>ATP + protein L-histidine = ADP + protein N-phospho-L-histidine.</text>
        <dbReference type="EC" id="2.7.13.3"/>
    </reaction>
</comment>
<reference evidence="11 12" key="1">
    <citation type="submission" date="2021-03" db="EMBL/GenBank/DDBJ databases">
        <title>novel species isolated from a fishpond in China.</title>
        <authorList>
            <person name="Lu H."/>
            <person name="Cai Z."/>
        </authorList>
    </citation>
    <scope>NUCLEOTIDE SEQUENCE [LARGE SCALE GENOMIC DNA]</scope>
    <source>
        <strain evidence="11 12">Y57</strain>
    </source>
</reference>
<dbReference type="SUPFAM" id="SSF55874">
    <property type="entry name" value="ATPase domain of HSP90 chaperone/DNA topoisomerase II/histidine kinase"/>
    <property type="match status" value="1"/>
</dbReference>
<dbReference type="InterPro" id="IPR004358">
    <property type="entry name" value="Sig_transdc_His_kin-like_C"/>
</dbReference>
<dbReference type="Pfam" id="PF00512">
    <property type="entry name" value="HisKA"/>
    <property type="match status" value="1"/>
</dbReference>